<dbReference type="Gene3D" id="3.10.350.10">
    <property type="entry name" value="LysM domain"/>
    <property type="match status" value="1"/>
</dbReference>
<dbReference type="Pfam" id="PF01476">
    <property type="entry name" value="LysM"/>
    <property type="match status" value="1"/>
</dbReference>
<dbReference type="AlphaFoldDB" id="A0A2L2XA54"/>
<dbReference type="GO" id="GO:0005576">
    <property type="term" value="C:extracellular region"/>
    <property type="evidence" value="ECO:0007669"/>
    <property type="project" value="TreeGrafter"/>
</dbReference>
<dbReference type="UniPathway" id="UPA00219"/>
<evidence type="ECO:0000313" key="13">
    <source>
        <dbReference type="Proteomes" id="UP000239549"/>
    </source>
</evidence>
<keyword evidence="7 9" id="KW-0573">Peptidoglycan synthesis</keyword>
<keyword evidence="8 9" id="KW-0961">Cell wall biogenesis/degradation</keyword>
<evidence type="ECO:0000256" key="6">
    <source>
        <dbReference type="ARBA" id="ARBA00022960"/>
    </source>
</evidence>
<feature type="domain" description="L,D-TPase catalytic" evidence="11">
    <location>
        <begin position="12"/>
        <end position="121"/>
    </location>
</feature>
<dbReference type="GO" id="GO:0008360">
    <property type="term" value="P:regulation of cell shape"/>
    <property type="evidence" value="ECO:0007669"/>
    <property type="project" value="UniProtKB-UniRule"/>
</dbReference>
<evidence type="ECO:0000256" key="1">
    <source>
        <dbReference type="ARBA" id="ARBA00004752"/>
    </source>
</evidence>
<keyword evidence="6 9" id="KW-0133">Cell shape</keyword>
<dbReference type="SMART" id="SM00257">
    <property type="entry name" value="LysM"/>
    <property type="match status" value="1"/>
</dbReference>
<dbReference type="Proteomes" id="UP000239549">
    <property type="component" value="Unassembled WGS sequence"/>
</dbReference>
<dbReference type="PROSITE" id="PS51782">
    <property type="entry name" value="LYSM"/>
    <property type="match status" value="1"/>
</dbReference>
<dbReference type="Gene3D" id="2.40.440.10">
    <property type="entry name" value="L,D-transpeptidase catalytic domain-like"/>
    <property type="match status" value="1"/>
</dbReference>
<comment type="pathway">
    <text evidence="1 9">Cell wall biogenesis; peptidoglycan biosynthesis.</text>
</comment>
<dbReference type="GO" id="GO:0071972">
    <property type="term" value="F:peptidoglycan L,D-transpeptidase activity"/>
    <property type="evidence" value="ECO:0007669"/>
    <property type="project" value="TreeGrafter"/>
</dbReference>
<dbReference type="Pfam" id="PF03734">
    <property type="entry name" value="YkuD"/>
    <property type="match status" value="1"/>
</dbReference>
<dbReference type="InterPro" id="IPR005490">
    <property type="entry name" value="LD_TPept_cat_dom"/>
</dbReference>
<dbReference type="PROSITE" id="PS52029">
    <property type="entry name" value="LD_TPASE"/>
    <property type="match status" value="1"/>
</dbReference>
<evidence type="ECO:0000256" key="8">
    <source>
        <dbReference type="ARBA" id="ARBA00023316"/>
    </source>
</evidence>
<name>A0A2L2XA54_9FIRM</name>
<dbReference type="GO" id="GO:0018104">
    <property type="term" value="P:peptidoglycan-protein cross-linking"/>
    <property type="evidence" value="ECO:0007669"/>
    <property type="project" value="TreeGrafter"/>
</dbReference>
<dbReference type="EMBL" id="BFAV01000060">
    <property type="protein sequence ID" value="GBF32834.1"/>
    <property type="molecule type" value="Genomic_DNA"/>
</dbReference>
<evidence type="ECO:0000259" key="10">
    <source>
        <dbReference type="PROSITE" id="PS51782"/>
    </source>
</evidence>
<keyword evidence="4" id="KW-0808">Transferase</keyword>
<dbReference type="InterPro" id="IPR036779">
    <property type="entry name" value="LysM_dom_sf"/>
</dbReference>
<dbReference type="InterPro" id="IPR018392">
    <property type="entry name" value="LysM"/>
</dbReference>
<dbReference type="GO" id="GO:0016757">
    <property type="term" value="F:glycosyltransferase activity"/>
    <property type="evidence" value="ECO:0007669"/>
    <property type="project" value="UniProtKB-KW"/>
</dbReference>
<organism evidence="12 13">
    <name type="scientific">Desulfocucumis palustris</name>
    <dbReference type="NCBI Taxonomy" id="1898651"/>
    <lineage>
        <taxon>Bacteria</taxon>
        <taxon>Bacillati</taxon>
        <taxon>Bacillota</taxon>
        <taxon>Clostridia</taxon>
        <taxon>Eubacteriales</taxon>
        <taxon>Desulfocucumaceae</taxon>
        <taxon>Desulfocucumis</taxon>
    </lineage>
</organism>
<dbReference type="CDD" id="cd00118">
    <property type="entry name" value="LysM"/>
    <property type="match status" value="1"/>
</dbReference>
<dbReference type="SUPFAM" id="SSF141523">
    <property type="entry name" value="L,D-transpeptidase catalytic domain-like"/>
    <property type="match status" value="1"/>
</dbReference>
<feature type="active site" description="Nucleophile" evidence="9">
    <location>
        <position position="97"/>
    </location>
</feature>
<dbReference type="InterPro" id="IPR038063">
    <property type="entry name" value="Transpep_catalytic_dom"/>
</dbReference>
<dbReference type="InterPro" id="IPR050979">
    <property type="entry name" value="LD-transpeptidase"/>
</dbReference>
<gene>
    <name evidence="12" type="ORF">DCCM_1030</name>
</gene>
<feature type="domain" description="LysM" evidence="10">
    <location>
        <begin position="139"/>
        <end position="183"/>
    </location>
</feature>
<dbReference type="GO" id="GO:0071555">
    <property type="term" value="P:cell wall organization"/>
    <property type="evidence" value="ECO:0007669"/>
    <property type="project" value="UniProtKB-UniRule"/>
</dbReference>
<keyword evidence="13" id="KW-1185">Reference proteome</keyword>
<comment type="similarity">
    <text evidence="2">Belongs to the YkuD family.</text>
</comment>
<keyword evidence="5" id="KW-0378">Hydrolase</keyword>
<dbReference type="PANTHER" id="PTHR30582">
    <property type="entry name" value="L,D-TRANSPEPTIDASE"/>
    <property type="match status" value="1"/>
</dbReference>
<protein>
    <submittedName>
        <fullName evidence="12">Protein erfK/srfK</fullName>
    </submittedName>
</protein>
<evidence type="ECO:0000256" key="2">
    <source>
        <dbReference type="ARBA" id="ARBA00005992"/>
    </source>
</evidence>
<feature type="active site" description="Proton donor/acceptor" evidence="9">
    <location>
        <position position="81"/>
    </location>
</feature>
<evidence type="ECO:0000256" key="3">
    <source>
        <dbReference type="ARBA" id="ARBA00022676"/>
    </source>
</evidence>
<sequence>MLGEMRGGNVGTHIEISTGSRRLLFFQGTESPWTFPVAVGKPSTPTPPGNYAVVSKIVNPGGILGTRWMGLSIPNGTYGIHGTTIPSSIGTYASNGCIRMHNQDVEKIFPMVAVGTPVVISSSPLDLQVQQRPPGEDGKTYTVQAGDTLWKISLRFGVPLDVLIQTNHLVNPDILQAGQIIRIP</sequence>
<evidence type="ECO:0000313" key="12">
    <source>
        <dbReference type="EMBL" id="GBF32834.1"/>
    </source>
</evidence>
<dbReference type="CDD" id="cd16913">
    <property type="entry name" value="YkuD_like"/>
    <property type="match status" value="1"/>
</dbReference>
<dbReference type="SUPFAM" id="SSF54106">
    <property type="entry name" value="LysM domain"/>
    <property type="match status" value="1"/>
</dbReference>
<evidence type="ECO:0000256" key="5">
    <source>
        <dbReference type="ARBA" id="ARBA00022801"/>
    </source>
</evidence>
<evidence type="ECO:0000256" key="7">
    <source>
        <dbReference type="ARBA" id="ARBA00022984"/>
    </source>
</evidence>
<evidence type="ECO:0000256" key="4">
    <source>
        <dbReference type="ARBA" id="ARBA00022679"/>
    </source>
</evidence>
<dbReference type="OrthoDB" id="9787225at2"/>
<dbReference type="PANTHER" id="PTHR30582:SF24">
    <property type="entry name" value="L,D-TRANSPEPTIDASE ERFK_SRFK-RELATED"/>
    <property type="match status" value="1"/>
</dbReference>
<evidence type="ECO:0000256" key="9">
    <source>
        <dbReference type="PROSITE-ProRule" id="PRU01373"/>
    </source>
</evidence>
<reference evidence="13" key="1">
    <citation type="submission" date="2018-02" db="EMBL/GenBank/DDBJ databases">
        <title>Genome sequence of Desulfocucumis palustris strain NAW-5.</title>
        <authorList>
            <person name="Watanabe M."/>
            <person name="Kojima H."/>
            <person name="Fukui M."/>
        </authorList>
    </citation>
    <scope>NUCLEOTIDE SEQUENCE [LARGE SCALE GENOMIC DNA]</scope>
    <source>
        <strain evidence="13">NAW-5</strain>
    </source>
</reference>
<proteinExistence type="inferred from homology"/>
<comment type="caution">
    <text evidence="12">The sequence shown here is derived from an EMBL/GenBank/DDBJ whole genome shotgun (WGS) entry which is preliminary data.</text>
</comment>
<accession>A0A2L2XA54</accession>
<dbReference type="RefSeq" id="WP_104371311.1">
    <property type="nucleotide sequence ID" value="NZ_BFAV01000060.1"/>
</dbReference>
<keyword evidence="3" id="KW-0328">Glycosyltransferase</keyword>
<evidence type="ECO:0000259" key="11">
    <source>
        <dbReference type="PROSITE" id="PS52029"/>
    </source>
</evidence>